<keyword evidence="8" id="KW-0833">Ubl conjugation pathway</keyword>
<comment type="caution">
    <text evidence="15">The sequence shown here is derived from an EMBL/GenBank/DDBJ whole genome shotgun (WGS) entry which is preliminary data.</text>
</comment>
<evidence type="ECO:0000256" key="9">
    <source>
        <dbReference type="ARBA" id="ARBA00022833"/>
    </source>
</evidence>
<accession>A0ABR1D105</accession>
<dbReference type="SMART" id="SM00184">
    <property type="entry name" value="RING"/>
    <property type="match status" value="2"/>
</dbReference>
<dbReference type="PROSITE" id="PS50089">
    <property type="entry name" value="ZF_RING_2"/>
    <property type="match status" value="1"/>
</dbReference>
<dbReference type="InterPro" id="IPR044066">
    <property type="entry name" value="TRIAD_supradom"/>
</dbReference>
<keyword evidence="4" id="KW-0808">Transferase</keyword>
<comment type="pathway">
    <text evidence="2">Protein modification; protein ubiquitination.</text>
</comment>
<organism evidence="15 16">
    <name type="scientific">Necator americanus</name>
    <name type="common">Human hookworm</name>
    <dbReference type="NCBI Taxonomy" id="51031"/>
    <lineage>
        <taxon>Eukaryota</taxon>
        <taxon>Metazoa</taxon>
        <taxon>Ecdysozoa</taxon>
        <taxon>Nematoda</taxon>
        <taxon>Chromadorea</taxon>
        <taxon>Rhabditida</taxon>
        <taxon>Rhabditina</taxon>
        <taxon>Rhabditomorpha</taxon>
        <taxon>Strongyloidea</taxon>
        <taxon>Ancylostomatidae</taxon>
        <taxon>Bunostominae</taxon>
        <taxon>Necator</taxon>
    </lineage>
</organism>
<dbReference type="InterPro" id="IPR017907">
    <property type="entry name" value="Znf_RING_CS"/>
</dbReference>
<dbReference type="SMART" id="SM00591">
    <property type="entry name" value="RWD"/>
    <property type="match status" value="1"/>
</dbReference>
<dbReference type="PROSITE" id="PS50908">
    <property type="entry name" value="RWD"/>
    <property type="match status" value="1"/>
</dbReference>
<reference evidence="15 16" key="1">
    <citation type="submission" date="2023-08" db="EMBL/GenBank/DDBJ databases">
        <title>A Necator americanus chromosomal reference genome.</title>
        <authorList>
            <person name="Ilik V."/>
            <person name="Petrzelkova K.J."/>
            <person name="Pardy F."/>
            <person name="Fuh T."/>
            <person name="Niatou-Singa F.S."/>
            <person name="Gouil Q."/>
            <person name="Baker L."/>
            <person name="Ritchie M.E."/>
            <person name="Jex A.R."/>
            <person name="Gazzola D."/>
            <person name="Li H."/>
            <person name="Toshio Fujiwara R."/>
            <person name="Zhan B."/>
            <person name="Aroian R.V."/>
            <person name="Pafco B."/>
            <person name="Schwarz E.M."/>
        </authorList>
    </citation>
    <scope>NUCLEOTIDE SEQUENCE [LARGE SCALE GENOMIC DNA]</scope>
    <source>
        <strain evidence="15 16">Aroian</strain>
        <tissue evidence="15">Whole animal</tissue>
    </source>
</reference>
<dbReference type="Gene3D" id="3.10.110.10">
    <property type="entry name" value="Ubiquitin Conjugating Enzyme"/>
    <property type="match status" value="1"/>
</dbReference>
<dbReference type="Pfam" id="PF05773">
    <property type="entry name" value="RWD"/>
    <property type="match status" value="1"/>
</dbReference>
<evidence type="ECO:0000313" key="15">
    <source>
        <dbReference type="EMBL" id="KAK6744217.1"/>
    </source>
</evidence>
<comment type="similarity">
    <text evidence="10">Belongs to the RBR family. RNF14 subfamily.</text>
</comment>
<proteinExistence type="inferred from homology"/>
<keyword evidence="6" id="KW-0677">Repeat</keyword>
<feature type="domain" description="RING-type" evidence="14">
    <location>
        <begin position="175"/>
        <end position="437"/>
    </location>
</feature>
<evidence type="ECO:0000256" key="7">
    <source>
        <dbReference type="ARBA" id="ARBA00022771"/>
    </source>
</evidence>
<dbReference type="SMART" id="SM00647">
    <property type="entry name" value="IBR"/>
    <property type="match status" value="2"/>
</dbReference>
<dbReference type="PROSITE" id="PS51873">
    <property type="entry name" value="TRIAD"/>
    <property type="match status" value="1"/>
</dbReference>
<dbReference type="CDD" id="cd20341">
    <property type="entry name" value="BRcat_RBR_RNF14"/>
    <property type="match status" value="1"/>
</dbReference>
<evidence type="ECO:0000256" key="3">
    <source>
        <dbReference type="ARBA" id="ARBA00012251"/>
    </source>
</evidence>
<dbReference type="InterPro" id="IPR047548">
    <property type="entry name" value="Rcat_RBR_RNF14"/>
</dbReference>
<evidence type="ECO:0000259" key="13">
    <source>
        <dbReference type="PROSITE" id="PS50908"/>
    </source>
</evidence>
<dbReference type="CDD" id="cd23820">
    <property type="entry name" value="RWD_RNF14"/>
    <property type="match status" value="1"/>
</dbReference>
<evidence type="ECO:0000313" key="16">
    <source>
        <dbReference type="Proteomes" id="UP001303046"/>
    </source>
</evidence>
<dbReference type="CDD" id="cd20354">
    <property type="entry name" value="Rcat_RBR_RNF14"/>
    <property type="match status" value="1"/>
</dbReference>
<protein>
    <recommendedName>
        <fullName evidence="3">RBR-type E3 ubiquitin transferase</fullName>
        <ecNumber evidence="3">2.3.2.31</ecNumber>
    </recommendedName>
</protein>
<evidence type="ECO:0000256" key="2">
    <source>
        <dbReference type="ARBA" id="ARBA00004906"/>
    </source>
</evidence>
<keyword evidence="16" id="KW-1185">Reference proteome</keyword>
<dbReference type="Gene3D" id="2.20.25.20">
    <property type="match status" value="1"/>
</dbReference>
<dbReference type="Gene3D" id="1.20.120.1750">
    <property type="match status" value="1"/>
</dbReference>
<sequence length="445" mass="49963">MNKEFPAEQKKELEAIVSCFGDDFVSIDSNGAELKGTISVVLEPRSSPIVISAADGKDYGQFETTQLSPVNICFQLPAQYPAAPAIIDVDCIWMPNSMEHAILRRIGDVLHENNGLPVLFSCYEEVKKFVEGTEITELHLGENRFARNNKMSPRELLEAARKACEKAEMDDFEAHCHDCDVCLENKSGRECARFSPCRHSFCKECVAAYFNEKLTSVEISSLTCLSDGCESSASQQLIVELLGQEAFDRYETVLLSKTLNGLDDVCVCPRITCQKPAAISKATDGLATCLVCGYSFCTRCRRTFHGVHPCQKKFDISVSTFVENGDGTWGLREVTLQEYLRATPEERIEMGWWYGGIENLEAEMEEAMKKVDGHSYMWIQENSKRCPKCAVPIQKIDGCNKMICPACKTAFCWVCEVILDLRDPYKHYNSGECQEPLFEIPEDLV</sequence>
<evidence type="ECO:0000256" key="8">
    <source>
        <dbReference type="ARBA" id="ARBA00022786"/>
    </source>
</evidence>
<dbReference type="InterPro" id="IPR016135">
    <property type="entry name" value="UBQ-conjugating_enzyme/RWD"/>
</dbReference>
<keyword evidence="7 11" id="KW-0863">Zinc-finger</keyword>
<dbReference type="InterPro" id="IPR013083">
    <property type="entry name" value="Znf_RING/FYVE/PHD"/>
</dbReference>
<evidence type="ECO:0000256" key="4">
    <source>
        <dbReference type="ARBA" id="ARBA00022679"/>
    </source>
</evidence>
<dbReference type="EMBL" id="JAVFWL010000003">
    <property type="protein sequence ID" value="KAK6744217.1"/>
    <property type="molecule type" value="Genomic_DNA"/>
</dbReference>
<name>A0ABR1D105_NECAM</name>
<dbReference type="Gene3D" id="3.30.40.10">
    <property type="entry name" value="Zinc/RING finger domain, C3HC4 (zinc finger)"/>
    <property type="match status" value="1"/>
</dbReference>
<evidence type="ECO:0000256" key="5">
    <source>
        <dbReference type="ARBA" id="ARBA00022723"/>
    </source>
</evidence>
<evidence type="ECO:0000256" key="10">
    <source>
        <dbReference type="ARBA" id="ARBA00044508"/>
    </source>
</evidence>
<evidence type="ECO:0000259" key="12">
    <source>
        <dbReference type="PROSITE" id="PS50089"/>
    </source>
</evidence>
<dbReference type="SUPFAM" id="SSF54495">
    <property type="entry name" value="UBC-like"/>
    <property type="match status" value="1"/>
</dbReference>
<comment type="catalytic activity">
    <reaction evidence="1">
        <text>[E2 ubiquitin-conjugating enzyme]-S-ubiquitinyl-L-cysteine + [acceptor protein]-L-lysine = [E2 ubiquitin-conjugating enzyme]-L-cysteine + [acceptor protein]-N(6)-ubiquitinyl-L-lysine.</text>
        <dbReference type="EC" id="2.3.2.31"/>
    </reaction>
</comment>
<dbReference type="EC" id="2.3.2.31" evidence="3"/>
<dbReference type="Pfam" id="PF22191">
    <property type="entry name" value="IBR_1"/>
    <property type="match status" value="1"/>
</dbReference>
<dbReference type="InterPro" id="IPR006575">
    <property type="entry name" value="RWD_dom"/>
</dbReference>
<dbReference type="PANTHER" id="PTHR11685">
    <property type="entry name" value="RBR FAMILY RING FINGER AND IBR DOMAIN-CONTAINING"/>
    <property type="match status" value="1"/>
</dbReference>
<feature type="domain" description="RING-type" evidence="12">
    <location>
        <begin position="179"/>
        <end position="224"/>
    </location>
</feature>
<dbReference type="Proteomes" id="UP001303046">
    <property type="component" value="Unassembled WGS sequence"/>
</dbReference>
<evidence type="ECO:0000259" key="14">
    <source>
        <dbReference type="PROSITE" id="PS51873"/>
    </source>
</evidence>
<evidence type="ECO:0000256" key="6">
    <source>
        <dbReference type="ARBA" id="ARBA00022737"/>
    </source>
</evidence>
<keyword evidence="5" id="KW-0479">Metal-binding</keyword>
<evidence type="ECO:0000256" key="11">
    <source>
        <dbReference type="PROSITE-ProRule" id="PRU00175"/>
    </source>
</evidence>
<keyword evidence="9" id="KW-0862">Zinc</keyword>
<evidence type="ECO:0000256" key="1">
    <source>
        <dbReference type="ARBA" id="ARBA00001798"/>
    </source>
</evidence>
<gene>
    <name evidence="15" type="primary">Necator_chrIII.g11882</name>
    <name evidence="15" type="ORF">RB195_011116</name>
</gene>
<dbReference type="InterPro" id="IPR002867">
    <property type="entry name" value="IBR_dom"/>
</dbReference>
<dbReference type="PROSITE" id="PS00518">
    <property type="entry name" value="ZF_RING_1"/>
    <property type="match status" value="1"/>
</dbReference>
<dbReference type="InterPro" id="IPR031127">
    <property type="entry name" value="E3_UB_ligase_RBR"/>
</dbReference>
<dbReference type="SUPFAM" id="SSF57850">
    <property type="entry name" value="RING/U-box"/>
    <property type="match status" value="3"/>
</dbReference>
<dbReference type="InterPro" id="IPR001841">
    <property type="entry name" value="Znf_RING"/>
</dbReference>
<feature type="domain" description="RWD" evidence="13">
    <location>
        <begin position="11"/>
        <end position="133"/>
    </location>
</feature>
<dbReference type="Pfam" id="PF01485">
    <property type="entry name" value="IBR"/>
    <property type="match status" value="1"/>
</dbReference>